<dbReference type="Proteomes" id="UP000008068">
    <property type="component" value="Unassembled WGS sequence"/>
</dbReference>
<accession>G0NP72</accession>
<sequence length="91" mass="10652">MLLSLTWPIIYHNIIIVGMYSKKIFFGTKIPKEIPSLSQTLFPTAVKKRMERKLREKGSNKKKIGKWPPQFPKMTDRTARQAVRSEILFAF</sequence>
<dbReference type="EMBL" id="GL379919">
    <property type="protein sequence ID" value="EGT35118.1"/>
    <property type="molecule type" value="Genomic_DNA"/>
</dbReference>
<protein>
    <submittedName>
        <fullName evidence="1">Uncharacterized protein</fullName>
    </submittedName>
</protein>
<dbReference type="InParanoid" id="G0NP72"/>
<proteinExistence type="predicted"/>
<evidence type="ECO:0000313" key="1">
    <source>
        <dbReference type="EMBL" id="EGT35118.1"/>
    </source>
</evidence>
<gene>
    <name evidence="1" type="ORF">CAEBREN_24611</name>
</gene>
<reference evidence="2" key="1">
    <citation type="submission" date="2011-07" db="EMBL/GenBank/DDBJ databases">
        <authorList>
            <consortium name="Caenorhabditis brenneri Sequencing and Analysis Consortium"/>
            <person name="Wilson R.K."/>
        </authorList>
    </citation>
    <scope>NUCLEOTIDE SEQUENCE [LARGE SCALE GENOMIC DNA]</scope>
    <source>
        <strain evidence="2">PB2801</strain>
    </source>
</reference>
<dbReference type="AlphaFoldDB" id="G0NP72"/>
<name>G0NP72_CAEBE</name>
<evidence type="ECO:0000313" key="2">
    <source>
        <dbReference type="Proteomes" id="UP000008068"/>
    </source>
</evidence>
<keyword evidence="2" id="KW-1185">Reference proteome</keyword>
<dbReference type="HOGENOM" id="CLU_2429010_0_0_1"/>
<organism evidence="2">
    <name type="scientific">Caenorhabditis brenneri</name>
    <name type="common">Nematode worm</name>
    <dbReference type="NCBI Taxonomy" id="135651"/>
    <lineage>
        <taxon>Eukaryota</taxon>
        <taxon>Metazoa</taxon>
        <taxon>Ecdysozoa</taxon>
        <taxon>Nematoda</taxon>
        <taxon>Chromadorea</taxon>
        <taxon>Rhabditida</taxon>
        <taxon>Rhabditina</taxon>
        <taxon>Rhabditomorpha</taxon>
        <taxon>Rhabditoidea</taxon>
        <taxon>Rhabditidae</taxon>
        <taxon>Peloderinae</taxon>
        <taxon>Caenorhabditis</taxon>
    </lineage>
</organism>